<evidence type="ECO:0000256" key="1">
    <source>
        <dbReference type="SAM" id="MobiDB-lite"/>
    </source>
</evidence>
<feature type="domain" description="Double jelly roll-like" evidence="2">
    <location>
        <begin position="1"/>
        <end position="187"/>
    </location>
</feature>
<evidence type="ECO:0000313" key="4">
    <source>
        <dbReference type="Proteomes" id="UP001148838"/>
    </source>
</evidence>
<dbReference type="PANTHER" id="PTHR46114">
    <property type="entry name" value="APPLE DOMAIN-CONTAINING PROTEIN"/>
    <property type="match status" value="1"/>
</dbReference>
<proteinExistence type="predicted"/>
<keyword evidence="4" id="KW-1185">Reference proteome</keyword>
<evidence type="ECO:0000313" key="3">
    <source>
        <dbReference type="EMBL" id="KAJ4446627.1"/>
    </source>
</evidence>
<feature type="region of interest" description="Disordered" evidence="1">
    <location>
        <begin position="316"/>
        <end position="351"/>
    </location>
</feature>
<evidence type="ECO:0000259" key="2">
    <source>
        <dbReference type="Pfam" id="PF21738"/>
    </source>
</evidence>
<accession>A0ABQ8TLN6</accession>
<dbReference type="EMBL" id="JAJSOF020000009">
    <property type="protein sequence ID" value="KAJ4446627.1"/>
    <property type="molecule type" value="Genomic_DNA"/>
</dbReference>
<organism evidence="3 4">
    <name type="scientific">Periplaneta americana</name>
    <name type="common">American cockroach</name>
    <name type="synonym">Blatta americana</name>
    <dbReference type="NCBI Taxonomy" id="6978"/>
    <lineage>
        <taxon>Eukaryota</taxon>
        <taxon>Metazoa</taxon>
        <taxon>Ecdysozoa</taxon>
        <taxon>Arthropoda</taxon>
        <taxon>Hexapoda</taxon>
        <taxon>Insecta</taxon>
        <taxon>Pterygota</taxon>
        <taxon>Neoptera</taxon>
        <taxon>Polyneoptera</taxon>
        <taxon>Dictyoptera</taxon>
        <taxon>Blattodea</taxon>
        <taxon>Blattoidea</taxon>
        <taxon>Blattidae</taxon>
        <taxon>Blattinae</taxon>
        <taxon>Periplaneta</taxon>
    </lineage>
</organism>
<dbReference type="InterPro" id="IPR049512">
    <property type="entry name" value="DJR-like_dom"/>
</dbReference>
<comment type="caution">
    <text evidence="3">The sequence shown here is derived from an EMBL/GenBank/DDBJ whole genome shotgun (WGS) entry which is preliminary data.</text>
</comment>
<reference evidence="3 4" key="1">
    <citation type="journal article" date="2022" name="Allergy">
        <title>Genome assembly and annotation of Periplaneta americana reveal a comprehensive cockroach allergen profile.</title>
        <authorList>
            <person name="Wang L."/>
            <person name="Xiong Q."/>
            <person name="Saelim N."/>
            <person name="Wang L."/>
            <person name="Nong W."/>
            <person name="Wan A.T."/>
            <person name="Shi M."/>
            <person name="Liu X."/>
            <person name="Cao Q."/>
            <person name="Hui J.H.L."/>
            <person name="Sookrung N."/>
            <person name="Leung T.F."/>
            <person name="Tungtrongchitr A."/>
            <person name="Tsui S.K.W."/>
        </authorList>
    </citation>
    <scope>NUCLEOTIDE SEQUENCE [LARGE SCALE GENOMIC DNA]</scope>
    <source>
        <strain evidence="3">PWHHKU_190912</strain>
    </source>
</reference>
<dbReference type="Proteomes" id="UP001148838">
    <property type="component" value="Unassembled WGS sequence"/>
</dbReference>
<gene>
    <name evidence="3" type="ORF">ANN_13324</name>
</gene>
<sequence length="792" mass="90726">MPLITVSDSERLRLLEILRSDRPLSIPFRSWQLFEYPSLPATKQIMWNITTTTKLRKPRYVIIGFQTNRNGIDKDNSVFDHCNITDVRVYLNDEFYPYNNLNLDIENGKVALLYELYSKFQNSYYNKPNNPLLSRKDFIEKAPLFVIDCSKQHDEVKLGAVNIRVDILANANIAANTAAYCLILHDCLTIGSTGFKRKQTTSTCYCSIYLASSVLVIIDAITSVAVNDDIFSVGDQDKSWAPHICCNSCFRNLRKWLQGKRSAMKFGVPMVWREPKDHVTDCYFCLTDVKGFTPKSKHSMRYPNIFSAMRPVSHSEDLPVPTAPDKYTLDSEEDTSDARCGQDPDFQPSPSMTCVHHEIKQGELNDLVRDLKLSQTDAELLGSRLQGWNLLDEYALGHEHIVGDWRLFIDSSKRSLKAVLLHIGNVFPSVPIAYNTVNTKETYEVMSAILKLIDYSTFKWHICGDLKVIGILTGMQQGYTKFCCFLCEWDSRDRKSHYIRKQWSPRQNYIPGTKNISHEPLVNPQYVFLPPLHIKLGLMKIFVKALDREGLAFLYLRNKFKSLSEVKVKEGVFIGPQIKSVMHDEDFENKVSEGEKAAWQAFKSVCSSFLGNENAENYEDLVRDMVKCFRVIGCNMSLKLHFLDSHLDFFPQNPGAVSDEHGERFHQDIAMFEKRFSGRWDTPPDAYKRKWQKKSFSNMGGVIVGGRRIACIRFADNMALFAEEEAILRDMPLELNDDCEHYGMKINANKTKTMVVGRKIKQVNVRRLNGAVDEVHSLKYLGCTVRSNKSCC</sequence>
<dbReference type="PANTHER" id="PTHR46114:SF1">
    <property type="entry name" value="ZAD DOMAIN-CONTAINING PROTEIN"/>
    <property type="match status" value="1"/>
</dbReference>
<protein>
    <recommendedName>
        <fullName evidence="2">Double jelly roll-like domain-containing protein</fullName>
    </recommendedName>
</protein>
<name>A0ABQ8TLN6_PERAM</name>
<dbReference type="Pfam" id="PF21738">
    <property type="entry name" value="DJR-like_dom"/>
    <property type="match status" value="1"/>
</dbReference>